<sequence>MDTDIDDLYDTDIPTSKSQNVLQLSDDNATTSTTIMNKFSITIATGTLRKHLDSQHPAQKTKLHMLVAEWIVSDTLSFSIVSSESFATMLRYLNANITFFKIAVTLDIWTSHANVLFLCITAHCIDNEWKLNKILLDICMLSHPHTGEEIDTQLHFVFAAFNITNKIFCATIDGASNMISAMQLLKRNLILQNDLFHIQPHHCLAHILNLIVMSGLSPIKLSIEKVYKLVNAISALSSLSQELNELGQSVGEGKTTRKIPQDVSTQWNSTYLMLSVYITMSTTIAALIRCNKNLNKYKLTLQEESNL</sequence>
<organism evidence="1 2">
    <name type="scientific">Cetraspora pellucida</name>
    <dbReference type="NCBI Taxonomy" id="1433469"/>
    <lineage>
        <taxon>Eukaryota</taxon>
        <taxon>Fungi</taxon>
        <taxon>Fungi incertae sedis</taxon>
        <taxon>Mucoromycota</taxon>
        <taxon>Glomeromycotina</taxon>
        <taxon>Glomeromycetes</taxon>
        <taxon>Diversisporales</taxon>
        <taxon>Gigasporaceae</taxon>
        <taxon>Cetraspora</taxon>
    </lineage>
</organism>
<dbReference type="Proteomes" id="UP000789366">
    <property type="component" value="Unassembled WGS sequence"/>
</dbReference>
<evidence type="ECO:0000313" key="1">
    <source>
        <dbReference type="EMBL" id="CAG8572430.1"/>
    </source>
</evidence>
<dbReference type="EMBL" id="CAJVPW010006714">
    <property type="protein sequence ID" value="CAG8572430.1"/>
    <property type="molecule type" value="Genomic_DNA"/>
</dbReference>
<evidence type="ECO:0000313" key="2">
    <source>
        <dbReference type="Proteomes" id="UP000789366"/>
    </source>
</evidence>
<reference evidence="1" key="1">
    <citation type="submission" date="2021-06" db="EMBL/GenBank/DDBJ databases">
        <authorList>
            <person name="Kallberg Y."/>
            <person name="Tangrot J."/>
            <person name="Rosling A."/>
        </authorList>
    </citation>
    <scope>NUCLEOTIDE SEQUENCE</scope>
    <source>
        <strain evidence="1">28 12/20/2015</strain>
    </source>
</reference>
<protein>
    <submittedName>
        <fullName evidence="1">14817_t:CDS:1</fullName>
    </submittedName>
</protein>
<keyword evidence="2" id="KW-1185">Reference proteome</keyword>
<name>A0ACA9M864_9GLOM</name>
<gene>
    <name evidence="1" type="ORF">SPELUC_LOCUS6049</name>
</gene>
<comment type="caution">
    <text evidence="1">The sequence shown here is derived from an EMBL/GenBank/DDBJ whole genome shotgun (WGS) entry which is preliminary data.</text>
</comment>
<accession>A0ACA9M864</accession>
<proteinExistence type="predicted"/>